<keyword evidence="1" id="KW-0175">Coiled coil</keyword>
<reference evidence="2" key="2">
    <citation type="submission" date="2020-05" db="UniProtKB">
        <authorList>
            <consortium name="EnsemblMetazoa"/>
        </authorList>
    </citation>
    <scope>IDENTIFICATION</scope>
    <source>
        <strain evidence="2">IAEA</strain>
    </source>
</reference>
<sequence length="207" mass="23532">MKTQQSAKERNLHSMIAFLRSMIEALFEEVKRLRAIEQTHLLQIRRLEEHLEAKRQHIMRLESHLDKQQKLYPLIEVNSPSESDSQILQMKNVSSQKQMETDDTKETCHTEKIAEILDDDQNDDDECTKLTENISEIDIKKETQSPLSLDAISQQNAIAAAAAAAAACNNDPNKFQELLMERTKALVAAETLKSSDGKLMAVRLFSP</sequence>
<dbReference type="Proteomes" id="UP000091820">
    <property type="component" value="Unassembled WGS sequence"/>
</dbReference>
<evidence type="ECO:0000313" key="2">
    <source>
        <dbReference type="EnsemblMetazoa" id="GBRI014755-PA"/>
    </source>
</evidence>
<feature type="coiled-coil region" evidence="1">
    <location>
        <begin position="44"/>
        <end position="71"/>
    </location>
</feature>
<organism evidence="2 3">
    <name type="scientific">Glossina brevipalpis</name>
    <dbReference type="NCBI Taxonomy" id="37001"/>
    <lineage>
        <taxon>Eukaryota</taxon>
        <taxon>Metazoa</taxon>
        <taxon>Ecdysozoa</taxon>
        <taxon>Arthropoda</taxon>
        <taxon>Hexapoda</taxon>
        <taxon>Insecta</taxon>
        <taxon>Pterygota</taxon>
        <taxon>Neoptera</taxon>
        <taxon>Endopterygota</taxon>
        <taxon>Diptera</taxon>
        <taxon>Brachycera</taxon>
        <taxon>Muscomorpha</taxon>
        <taxon>Hippoboscoidea</taxon>
        <taxon>Glossinidae</taxon>
        <taxon>Glossina</taxon>
    </lineage>
</organism>
<accession>A0A1A9WCQ6</accession>
<dbReference type="EnsemblMetazoa" id="GBRI014755-RA">
    <property type="protein sequence ID" value="GBRI014755-PA"/>
    <property type="gene ID" value="GBRI014755"/>
</dbReference>
<dbReference type="AlphaFoldDB" id="A0A1A9WCQ6"/>
<reference evidence="3" key="1">
    <citation type="submission" date="2014-03" db="EMBL/GenBank/DDBJ databases">
        <authorList>
            <person name="Aksoy S."/>
            <person name="Warren W."/>
            <person name="Wilson R.K."/>
        </authorList>
    </citation>
    <scope>NUCLEOTIDE SEQUENCE [LARGE SCALE GENOMIC DNA]</scope>
    <source>
        <strain evidence="3">IAEA</strain>
    </source>
</reference>
<keyword evidence="3" id="KW-1185">Reference proteome</keyword>
<evidence type="ECO:0000256" key="1">
    <source>
        <dbReference type="SAM" id="Coils"/>
    </source>
</evidence>
<dbReference type="VEuPathDB" id="VectorBase:GBRI014755"/>
<name>A0A1A9WCQ6_9MUSC</name>
<protein>
    <submittedName>
        <fullName evidence="2">Uncharacterized protein</fullName>
    </submittedName>
</protein>
<evidence type="ECO:0000313" key="3">
    <source>
        <dbReference type="Proteomes" id="UP000091820"/>
    </source>
</evidence>
<proteinExistence type="predicted"/>